<name>A0A8T1LZS0_CLOSI</name>
<dbReference type="PROSITE" id="PS51336">
    <property type="entry name" value="DM10"/>
    <property type="match status" value="3"/>
</dbReference>
<reference evidence="9 10" key="2">
    <citation type="journal article" date="2021" name="Genomics">
        <title>High-quality reference genome for Clonorchis sinensis.</title>
        <authorList>
            <person name="Young N.D."/>
            <person name="Stroehlein A.J."/>
            <person name="Kinkar L."/>
            <person name="Wang T."/>
            <person name="Sohn W.M."/>
            <person name="Chang B.C.H."/>
            <person name="Kaur P."/>
            <person name="Weisz D."/>
            <person name="Dudchenko O."/>
            <person name="Aiden E.L."/>
            <person name="Korhonen P.K."/>
            <person name="Gasser R.B."/>
        </authorList>
    </citation>
    <scope>NUCLEOTIDE SEQUENCE [LARGE SCALE GENOMIC DNA]</scope>
    <source>
        <strain evidence="9">Cs-k2</strain>
    </source>
</reference>
<accession>A0A8T1LZS0</accession>
<evidence type="ECO:0000313" key="9">
    <source>
        <dbReference type="EMBL" id="KAG5442075.1"/>
    </source>
</evidence>
<dbReference type="Pfam" id="PF06565">
    <property type="entry name" value="DM10_dom"/>
    <property type="match status" value="3"/>
</dbReference>
<dbReference type="InterPro" id="IPR011992">
    <property type="entry name" value="EF-hand-dom_pair"/>
</dbReference>
<dbReference type="FunFam" id="2.30.29.170:FF:000002">
    <property type="entry name" value="EF-hand domain (C-terminal) containing 1"/>
    <property type="match status" value="1"/>
</dbReference>
<dbReference type="GO" id="GO:0005930">
    <property type="term" value="C:axoneme"/>
    <property type="evidence" value="ECO:0007669"/>
    <property type="project" value="UniProtKB-SubCell"/>
</dbReference>
<evidence type="ECO:0000313" key="10">
    <source>
        <dbReference type="Proteomes" id="UP000286415"/>
    </source>
</evidence>
<dbReference type="GO" id="GO:0005874">
    <property type="term" value="C:microtubule"/>
    <property type="evidence" value="ECO:0007669"/>
    <property type="project" value="TreeGrafter"/>
</dbReference>
<feature type="domain" description="DM10" evidence="8">
    <location>
        <begin position="75"/>
        <end position="182"/>
    </location>
</feature>
<organism evidence="9 10">
    <name type="scientific">Clonorchis sinensis</name>
    <name type="common">Chinese liver fluke</name>
    <dbReference type="NCBI Taxonomy" id="79923"/>
    <lineage>
        <taxon>Eukaryota</taxon>
        <taxon>Metazoa</taxon>
        <taxon>Spiralia</taxon>
        <taxon>Lophotrochozoa</taxon>
        <taxon>Platyhelminthes</taxon>
        <taxon>Trematoda</taxon>
        <taxon>Digenea</taxon>
        <taxon>Opisthorchiida</taxon>
        <taxon>Opisthorchiata</taxon>
        <taxon>Opisthorchiidae</taxon>
        <taxon>Clonorchis</taxon>
    </lineage>
</organism>
<dbReference type="EMBL" id="NIRI02000076">
    <property type="protein sequence ID" value="KAG5442075.1"/>
    <property type="molecule type" value="Genomic_DNA"/>
</dbReference>
<dbReference type="InterPro" id="IPR040193">
    <property type="entry name" value="EFHC1/EFHC2/EFHB"/>
</dbReference>
<keyword evidence="3" id="KW-0677">Repeat</keyword>
<dbReference type="PANTHER" id="PTHR12086">
    <property type="entry name" value="EF-HAND DOMAIN C-TERMINAL CONTAINING PROTEIN"/>
    <property type="match status" value="1"/>
</dbReference>
<proteinExistence type="predicted"/>
<keyword evidence="2" id="KW-0963">Cytoplasm</keyword>
<evidence type="ECO:0000256" key="5">
    <source>
        <dbReference type="ARBA" id="ARBA00023273"/>
    </source>
</evidence>
<dbReference type="AlphaFoldDB" id="A0A8T1LZS0"/>
<keyword evidence="4" id="KW-0206">Cytoskeleton</keyword>
<reference evidence="9 10" key="1">
    <citation type="journal article" date="2018" name="Biotechnol. Adv.">
        <title>Improved genomic resources and new bioinformatic workflow for the carcinogenic parasite Clonorchis sinensis: Biotechnological implications.</title>
        <authorList>
            <person name="Wang D."/>
            <person name="Korhonen P.K."/>
            <person name="Gasser R.B."/>
            <person name="Young N.D."/>
        </authorList>
    </citation>
    <scope>NUCLEOTIDE SEQUENCE [LARGE SCALE GENOMIC DNA]</scope>
    <source>
        <strain evidence="9">Cs-k2</strain>
    </source>
</reference>
<dbReference type="FunFam" id="2.30.29.170:FF:000001">
    <property type="entry name" value="EF-hand domain containing 1"/>
    <property type="match status" value="1"/>
</dbReference>
<evidence type="ECO:0000256" key="4">
    <source>
        <dbReference type="ARBA" id="ARBA00023212"/>
    </source>
</evidence>
<dbReference type="SMART" id="SM00676">
    <property type="entry name" value="DM10"/>
    <property type="match status" value="3"/>
</dbReference>
<dbReference type="InterPro" id="IPR006602">
    <property type="entry name" value="DM10_dom"/>
</dbReference>
<dbReference type="Proteomes" id="UP000286415">
    <property type="component" value="Unassembled WGS sequence"/>
</dbReference>
<feature type="domain" description="DM10" evidence="8">
    <location>
        <begin position="428"/>
        <end position="535"/>
    </location>
</feature>
<feature type="domain" description="DM10" evidence="8">
    <location>
        <begin position="226"/>
        <end position="365"/>
    </location>
</feature>
<dbReference type="PANTHER" id="PTHR12086:SF11">
    <property type="entry name" value="EF-HAND DOMAIN-CONTAINING FAMILY MEMBER C2"/>
    <property type="match status" value="1"/>
</dbReference>
<dbReference type="GO" id="GO:0010975">
    <property type="term" value="P:regulation of neuron projection development"/>
    <property type="evidence" value="ECO:0007669"/>
    <property type="project" value="TreeGrafter"/>
</dbReference>
<comment type="caution">
    <text evidence="9">The sequence shown here is derived from an EMBL/GenBank/DDBJ whole genome shotgun (WGS) entry which is preliminary data.</text>
</comment>
<evidence type="ECO:0000256" key="6">
    <source>
        <dbReference type="ARBA" id="ARBA00035003"/>
    </source>
</evidence>
<comment type="subcellular location">
    <subcellularLocation>
        <location evidence="1">Cytoplasm</location>
        <location evidence="1">Cytoskeleton</location>
        <location evidence="1">Cilium axoneme</location>
    </subcellularLocation>
</comment>
<sequence length="766" mass="88561">MALPFLPGNSFDRNIGKDKFHKSHYFERYNTVPFQYGDDKVGIGGDKLPGQRIEAPTSKYPSGIGKQLPTWLAFEKQCLSFDAYFQETVNERREEQYRIRRCKVYFYPEDDTIQVVEPRLADTGIPQGTIIRRHRIAKPPPEDHLFYTVDDFNVGNEFTAYGKKFRLVSCDPFTANFLRKLGVRLGEPEPIPDDPYMVHRKAYTESMQPLRPYERIDKLRQFLDHDRHVLRFFCFWDDTESLYGDPREMVLHYFLADDTIEIREVIPANSGRDSAPCFLRRQKLPRGVPQIPLPGTITDRTLLNVFGHPQRGGRYILDSLKIGAYKEDIYTDRDLTIGASLNVYGRKFLLCDCDEFTKEYYRVKYGLTDFTPVKPNIPETRIPVVRENPPYNGWGSEEDSLANCKSLIPVAPKADFMKFMTKDKQGLESFILRFYAQLITDIPVDKDRVFVINCFLSDDTFSVYEPPRRNSGFKGGLFLERGRVKKPNAERFGVDPPDYYSPSDLYVGAEVIFNSFKFLVLDADEYAYKYMEEHSAEFPYSNIKKIHDKLRPFVKERCEELNAFGKNQDPDETGTFGFQQLECLIYQLTGPQHALNKQELLTLGRYHADRPLTEIQHGTLLGLVQQALRRHAFEDFGSLLQVCRRADPEKTGEIEREVLRRICKSNRVPVPDDMLDTLMDFSSTQSGTIRYEPFINQLNWRCEHVGAVPTVPCDYTGNLEVDWLPTTKGEPPKSLGPSYIPQSEKIGRVRYQSLFDELCGVDNRCS</sequence>
<evidence type="ECO:0000256" key="1">
    <source>
        <dbReference type="ARBA" id="ARBA00004430"/>
    </source>
</evidence>
<keyword evidence="10" id="KW-1185">Reference proteome</keyword>
<keyword evidence="5" id="KW-0966">Cell projection</keyword>
<dbReference type="FunFam" id="2.30.29.170:FF:000003">
    <property type="entry name" value="EF-hand domain (C-terminal) containing 1"/>
    <property type="match status" value="1"/>
</dbReference>
<evidence type="ECO:0000256" key="7">
    <source>
        <dbReference type="ARBA" id="ARBA00039880"/>
    </source>
</evidence>
<comment type="function">
    <text evidence="6">Microtubule inner protein (MIP) part of the dynein-decorated doublet microtubules (DMTs) in cilia axoneme, which is required for motile cilia beating.</text>
</comment>
<protein>
    <recommendedName>
        <fullName evidence="7">EF-hand domain-containing family member C2</fullName>
    </recommendedName>
</protein>
<evidence type="ECO:0000256" key="3">
    <source>
        <dbReference type="ARBA" id="ARBA00022737"/>
    </source>
</evidence>
<gene>
    <name evidence="9" type="ORF">CSKR_102843</name>
</gene>
<dbReference type="OrthoDB" id="10255210at2759"/>
<evidence type="ECO:0000259" key="8">
    <source>
        <dbReference type="PROSITE" id="PS51336"/>
    </source>
</evidence>
<dbReference type="SUPFAM" id="SSF47473">
    <property type="entry name" value="EF-hand"/>
    <property type="match status" value="1"/>
</dbReference>
<evidence type="ECO:0000256" key="2">
    <source>
        <dbReference type="ARBA" id="ARBA00022490"/>
    </source>
</evidence>
<dbReference type="Gene3D" id="2.30.29.170">
    <property type="match status" value="3"/>
</dbReference>